<name>A0A1R3KHD6_COCAP</name>
<dbReference type="AlphaFoldDB" id="A0A1R3KHD6"/>
<feature type="non-terminal residue" evidence="1">
    <location>
        <position position="1"/>
    </location>
</feature>
<organism evidence="1 2">
    <name type="scientific">Corchorus capsularis</name>
    <name type="common">Jute</name>
    <dbReference type="NCBI Taxonomy" id="210143"/>
    <lineage>
        <taxon>Eukaryota</taxon>
        <taxon>Viridiplantae</taxon>
        <taxon>Streptophyta</taxon>
        <taxon>Embryophyta</taxon>
        <taxon>Tracheophyta</taxon>
        <taxon>Spermatophyta</taxon>
        <taxon>Magnoliopsida</taxon>
        <taxon>eudicotyledons</taxon>
        <taxon>Gunneridae</taxon>
        <taxon>Pentapetalae</taxon>
        <taxon>rosids</taxon>
        <taxon>malvids</taxon>
        <taxon>Malvales</taxon>
        <taxon>Malvaceae</taxon>
        <taxon>Grewioideae</taxon>
        <taxon>Apeibeae</taxon>
        <taxon>Corchorus</taxon>
    </lineage>
</organism>
<sequence>GYMTATTRVNAASVINLTALIFIGLSETLKLSETLHTPKDHIDIYSKAIHSLESYLEITKLSSIKTIS</sequence>
<comment type="caution">
    <text evidence="1">The sequence shown here is derived from an EMBL/GenBank/DDBJ whole genome shotgun (WGS) entry which is preliminary data.</text>
</comment>
<evidence type="ECO:0000313" key="1">
    <source>
        <dbReference type="EMBL" id="OMP06503.1"/>
    </source>
</evidence>
<gene>
    <name evidence="1" type="ORF">CCACVL1_01544</name>
</gene>
<accession>A0A1R3KHD6</accession>
<evidence type="ECO:0000313" key="2">
    <source>
        <dbReference type="Proteomes" id="UP000188268"/>
    </source>
</evidence>
<proteinExistence type="predicted"/>
<protein>
    <submittedName>
        <fullName evidence="1">Uncharacterized protein</fullName>
    </submittedName>
</protein>
<dbReference type="Gramene" id="OMP06503">
    <property type="protein sequence ID" value="OMP06503"/>
    <property type="gene ID" value="CCACVL1_01544"/>
</dbReference>
<keyword evidence="2" id="KW-1185">Reference proteome</keyword>
<reference evidence="1 2" key="1">
    <citation type="submission" date="2013-09" db="EMBL/GenBank/DDBJ databases">
        <title>Corchorus capsularis genome sequencing.</title>
        <authorList>
            <person name="Alam M."/>
            <person name="Haque M.S."/>
            <person name="Islam M.S."/>
            <person name="Emdad E.M."/>
            <person name="Islam M.M."/>
            <person name="Ahmed B."/>
            <person name="Halim A."/>
            <person name="Hossen Q.M.M."/>
            <person name="Hossain M.Z."/>
            <person name="Ahmed R."/>
            <person name="Khan M.M."/>
            <person name="Islam R."/>
            <person name="Rashid M.M."/>
            <person name="Khan S.A."/>
            <person name="Rahman M.S."/>
            <person name="Alam M."/>
        </authorList>
    </citation>
    <scope>NUCLEOTIDE SEQUENCE [LARGE SCALE GENOMIC DNA]</scope>
    <source>
        <strain evidence="2">cv. CVL-1</strain>
        <tissue evidence="1">Whole seedling</tissue>
    </source>
</reference>
<dbReference type="EMBL" id="AWWV01004893">
    <property type="protein sequence ID" value="OMP06503.1"/>
    <property type="molecule type" value="Genomic_DNA"/>
</dbReference>
<dbReference type="Proteomes" id="UP000188268">
    <property type="component" value="Unassembled WGS sequence"/>
</dbReference>